<feature type="region of interest" description="Disordered" evidence="1">
    <location>
        <begin position="25"/>
        <end position="44"/>
    </location>
</feature>
<reference evidence="2 3" key="1">
    <citation type="submission" date="2013-05" db="EMBL/GenBank/DDBJ databases">
        <title>Genome assembly of Chondromyces apiculatus DSM 436.</title>
        <authorList>
            <person name="Sharma G."/>
            <person name="Khatri I."/>
            <person name="Kaur C."/>
            <person name="Mayilraj S."/>
            <person name="Subramanian S."/>
        </authorList>
    </citation>
    <scope>NUCLEOTIDE SEQUENCE [LARGE SCALE GENOMIC DNA]</scope>
    <source>
        <strain evidence="2 3">DSM 436</strain>
    </source>
</reference>
<evidence type="ECO:0000313" key="2">
    <source>
        <dbReference type="EMBL" id="EYF05148.1"/>
    </source>
</evidence>
<feature type="compositionally biased region" description="Basic and acidic residues" evidence="1">
    <location>
        <begin position="58"/>
        <end position="82"/>
    </location>
</feature>
<dbReference type="AlphaFoldDB" id="A0A017T7C2"/>
<feature type="region of interest" description="Disordered" evidence="1">
    <location>
        <begin position="58"/>
        <end position="102"/>
    </location>
</feature>
<proteinExistence type="predicted"/>
<evidence type="ECO:0000313" key="3">
    <source>
        <dbReference type="Proteomes" id="UP000019678"/>
    </source>
</evidence>
<evidence type="ECO:0000256" key="1">
    <source>
        <dbReference type="SAM" id="MobiDB-lite"/>
    </source>
</evidence>
<comment type="caution">
    <text evidence="2">The sequence shown here is derived from an EMBL/GenBank/DDBJ whole genome shotgun (WGS) entry which is preliminary data.</text>
</comment>
<dbReference type="EMBL" id="ASRX01000026">
    <property type="protein sequence ID" value="EYF05148.1"/>
    <property type="molecule type" value="Genomic_DNA"/>
</dbReference>
<dbReference type="STRING" id="1192034.CAP_3513"/>
<protein>
    <submittedName>
        <fullName evidence="2">Uncharacterized protein</fullName>
    </submittedName>
</protein>
<dbReference type="Proteomes" id="UP000019678">
    <property type="component" value="Unassembled WGS sequence"/>
</dbReference>
<accession>A0A017T7C2</accession>
<keyword evidence="3" id="KW-1185">Reference proteome</keyword>
<organism evidence="2 3">
    <name type="scientific">Chondromyces apiculatus DSM 436</name>
    <dbReference type="NCBI Taxonomy" id="1192034"/>
    <lineage>
        <taxon>Bacteria</taxon>
        <taxon>Pseudomonadati</taxon>
        <taxon>Myxococcota</taxon>
        <taxon>Polyangia</taxon>
        <taxon>Polyangiales</taxon>
        <taxon>Polyangiaceae</taxon>
        <taxon>Chondromyces</taxon>
    </lineage>
</organism>
<name>A0A017T7C2_9BACT</name>
<gene>
    <name evidence="2" type="ORF">CAP_3513</name>
</gene>
<sequence>MDASPLRGLHTLCWRRFRRHPRSLGGSWLRRGRSRDGAPRPWPRDGMVWRRVGAACRHEEHAEEREPGAQDAHDGRTLHEPRGGSSALTPENPPLRVSPPRIAPHATRTACAVCAARELTCAPARSSAIFVA</sequence>